<dbReference type="Gene3D" id="3.30.1360.70">
    <property type="entry name" value="Arginyl tRNA synthetase N-terminal domain"/>
    <property type="match status" value="1"/>
</dbReference>
<dbReference type="GO" id="GO:0032543">
    <property type="term" value="P:mitochondrial translation"/>
    <property type="evidence" value="ECO:0007669"/>
    <property type="project" value="TreeGrafter"/>
</dbReference>
<dbReference type="FunCoup" id="A0A1Y2B542">
    <property type="interactions" value="556"/>
</dbReference>
<dbReference type="Gene3D" id="1.10.730.10">
    <property type="entry name" value="Isoleucyl-tRNA Synthetase, Domain 1"/>
    <property type="match status" value="1"/>
</dbReference>
<dbReference type="PROSITE" id="PS00178">
    <property type="entry name" value="AA_TRNA_LIGASE_I"/>
    <property type="match status" value="1"/>
</dbReference>
<keyword evidence="4 10" id="KW-0547">Nucleotide-binding</keyword>
<protein>
    <recommendedName>
        <fullName evidence="2">arginine--tRNA ligase</fullName>
        <ecNumber evidence="2">6.1.1.19</ecNumber>
    </recommendedName>
    <alternativeName>
        <fullName evidence="8">Arginyl-tRNA synthetase</fullName>
    </alternativeName>
</protein>
<comment type="similarity">
    <text evidence="1 10">Belongs to the class-I aminoacyl-tRNA synthetase family.</text>
</comment>
<dbReference type="SUPFAM" id="SSF52374">
    <property type="entry name" value="Nucleotidylyl transferase"/>
    <property type="match status" value="1"/>
</dbReference>
<dbReference type="SUPFAM" id="SSF55190">
    <property type="entry name" value="Arginyl-tRNA synthetase (ArgRS), N-terminal 'additional' domain"/>
    <property type="match status" value="1"/>
</dbReference>
<dbReference type="PANTHER" id="PTHR11956:SF11">
    <property type="entry name" value="ARGININE--TRNA LIGASE, MITOCHONDRIAL-RELATED"/>
    <property type="match status" value="1"/>
</dbReference>
<comment type="catalytic activity">
    <reaction evidence="9">
        <text>tRNA(Arg) + L-arginine + ATP = L-arginyl-tRNA(Arg) + AMP + diphosphate</text>
        <dbReference type="Rhea" id="RHEA:20301"/>
        <dbReference type="Rhea" id="RHEA-COMP:9658"/>
        <dbReference type="Rhea" id="RHEA-COMP:9673"/>
        <dbReference type="ChEBI" id="CHEBI:30616"/>
        <dbReference type="ChEBI" id="CHEBI:32682"/>
        <dbReference type="ChEBI" id="CHEBI:33019"/>
        <dbReference type="ChEBI" id="CHEBI:78442"/>
        <dbReference type="ChEBI" id="CHEBI:78513"/>
        <dbReference type="ChEBI" id="CHEBI:456215"/>
        <dbReference type="EC" id="6.1.1.19"/>
    </reaction>
</comment>
<evidence type="ECO:0000256" key="1">
    <source>
        <dbReference type="ARBA" id="ARBA00005594"/>
    </source>
</evidence>
<dbReference type="FunFam" id="1.10.730.10:FF:000006">
    <property type="entry name" value="Arginyl-tRNA synthetase 2, mitochondrial"/>
    <property type="match status" value="1"/>
</dbReference>
<dbReference type="EMBL" id="MCFC01000024">
    <property type="protein sequence ID" value="ORY29670.1"/>
    <property type="molecule type" value="Genomic_DNA"/>
</dbReference>
<dbReference type="InterPro" id="IPR008909">
    <property type="entry name" value="DALR_anticod-bd"/>
</dbReference>
<dbReference type="CDD" id="cd07956">
    <property type="entry name" value="Anticodon_Ia_Arg"/>
    <property type="match status" value="1"/>
</dbReference>
<dbReference type="InterPro" id="IPR009080">
    <property type="entry name" value="tRNAsynth_Ia_anticodon-bd"/>
</dbReference>
<dbReference type="STRING" id="71784.A0A1Y2B542"/>
<dbReference type="InParanoid" id="A0A1Y2B542"/>
<evidence type="ECO:0000256" key="9">
    <source>
        <dbReference type="ARBA" id="ARBA00049339"/>
    </source>
</evidence>
<dbReference type="InterPro" id="IPR001278">
    <property type="entry name" value="Arg-tRNA-ligase"/>
</dbReference>
<dbReference type="SUPFAM" id="SSF47323">
    <property type="entry name" value="Anticodon-binding domain of a subclass of class I aminoacyl-tRNA synthetases"/>
    <property type="match status" value="1"/>
</dbReference>
<sequence>MSTSAAPPSTTPHPAIKAEFELPEYATNVEGSDPERIPLDKFKLVVVKLVADAWDEDPAKIFQGVDTGKKGADLAVAIPRFKKGKPEEWGQKVVAAFKPNAAISDLKLTGPFLCFTLNKRSFTYHLLRQINLASTAARDNPTSHTLAYGTTDEASGKHMLIDFSSPNIAKPFHAGHLRSTIIGAVISNLHEAFGWRVTRLNYLGDWGTQYGMLSVGFERYGNEEDLVRDPIMHLYKVYVRINQDRQAETDRFNAGEEIDPETTVHALAKKVFKDMEDGEPKAIARWKRFRDLSIEKLKQTYAELNIKFDVYWGESQVAAESMERAIRIVQEKNLVVEDRGALLVDLERYKLEKAIIRKGDGTSIYLTRDLGGAYDKWLKYKFDKHIYVVQAAQTLHFKQAFKTVELMGEEYAGRLEHISFGMVTGMSTRKGTVVFLDDILEEATESMHEQMRSNEAKYAQVEDPETTSKIIGQTAVKIQDLSGKRINDYAFNMKRCTSFEGDFGPFIQYSHVRLCSVQRKNPNVPLASSVEDIDLGILDEPKIHEIISHLGNYPAAVRTAYQFNEPSTLVTWCFRLSHLVGSAWESVKVSGASEEEAKARLFLFVQTREVLASAMRLLSLTPIERM</sequence>
<dbReference type="OrthoDB" id="68056at2759"/>
<dbReference type="InterPro" id="IPR035684">
    <property type="entry name" value="ArgRS_core"/>
</dbReference>
<dbReference type="SMART" id="SM00836">
    <property type="entry name" value="DALR_1"/>
    <property type="match status" value="1"/>
</dbReference>
<evidence type="ECO:0000256" key="5">
    <source>
        <dbReference type="ARBA" id="ARBA00022840"/>
    </source>
</evidence>
<proteinExistence type="inferred from homology"/>
<organism evidence="12 13">
    <name type="scientific">Naematelia encephala</name>
    <dbReference type="NCBI Taxonomy" id="71784"/>
    <lineage>
        <taxon>Eukaryota</taxon>
        <taxon>Fungi</taxon>
        <taxon>Dikarya</taxon>
        <taxon>Basidiomycota</taxon>
        <taxon>Agaricomycotina</taxon>
        <taxon>Tremellomycetes</taxon>
        <taxon>Tremellales</taxon>
        <taxon>Naemateliaceae</taxon>
        <taxon>Naematelia</taxon>
    </lineage>
</organism>
<dbReference type="EC" id="6.1.1.19" evidence="2"/>
<evidence type="ECO:0000259" key="11">
    <source>
        <dbReference type="SMART" id="SM00836"/>
    </source>
</evidence>
<dbReference type="GO" id="GO:0004814">
    <property type="term" value="F:arginine-tRNA ligase activity"/>
    <property type="evidence" value="ECO:0007669"/>
    <property type="project" value="UniProtKB-EC"/>
</dbReference>
<evidence type="ECO:0000256" key="10">
    <source>
        <dbReference type="RuleBase" id="RU363038"/>
    </source>
</evidence>
<dbReference type="FunFam" id="3.40.50.620:FF:000058">
    <property type="entry name" value="Mitochondrial arginyl-tRNA synthetase"/>
    <property type="match status" value="1"/>
</dbReference>
<dbReference type="InterPro" id="IPR036695">
    <property type="entry name" value="Arg-tRNA-synth_N_sf"/>
</dbReference>
<keyword evidence="3 10" id="KW-0436">Ligase</keyword>
<keyword evidence="6 10" id="KW-0648">Protein biosynthesis</keyword>
<gene>
    <name evidence="12" type="ORF">BCR39DRAFT_531576</name>
</gene>
<feature type="domain" description="DALR anticodon binding" evidence="11">
    <location>
        <begin position="507"/>
        <end position="626"/>
    </location>
</feature>
<dbReference type="InterPro" id="IPR014729">
    <property type="entry name" value="Rossmann-like_a/b/a_fold"/>
</dbReference>
<name>A0A1Y2B542_9TREE</name>
<dbReference type="PRINTS" id="PR01038">
    <property type="entry name" value="TRNASYNTHARG"/>
</dbReference>
<evidence type="ECO:0000256" key="3">
    <source>
        <dbReference type="ARBA" id="ARBA00022598"/>
    </source>
</evidence>
<dbReference type="Proteomes" id="UP000193986">
    <property type="component" value="Unassembled WGS sequence"/>
</dbReference>
<dbReference type="AlphaFoldDB" id="A0A1Y2B542"/>
<dbReference type="InterPro" id="IPR001412">
    <property type="entry name" value="aa-tRNA-synth_I_CS"/>
</dbReference>
<keyword evidence="7 10" id="KW-0030">Aminoacyl-tRNA synthetase</keyword>
<evidence type="ECO:0000256" key="6">
    <source>
        <dbReference type="ARBA" id="ARBA00022917"/>
    </source>
</evidence>
<dbReference type="GO" id="GO:0005739">
    <property type="term" value="C:mitochondrion"/>
    <property type="evidence" value="ECO:0007669"/>
    <property type="project" value="TreeGrafter"/>
</dbReference>
<evidence type="ECO:0000313" key="12">
    <source>
        <dbReference type="EMBL" id="ORY29670.1"/>
    </source>
</evidence>
<evidence type="ECO:0000256" key="4">
    <source>
        <dbReference type="ARBA" id="ARBA00022741"/>
    </source>
</evidence>
<dbReference type="PANTHER" id="PTHR11956">
    <property type="entry name" value="ARGINYL-TRNA SYNTHETASE"/>
    <property type="match status" value="1"/>
</dbReference>
<evidence type="ECO:0000313" key="13">
    <source>
        <dbReference type="Proteomes" id="UP000193986"/>
    </source>
</evidence>
<dbReference type="CDD" id="cd00671">
    <property type="entry name" value="ArgRS_core"/>
    <property type="match status" value="1"/>
</dbReference>
<accession>A0A1Y2B542</accession>
<evidence type="ECO:0000256" key="2">
    <source>
        <dbReference type="ARBA" id="ARBA00012837"/>
    </source>
</evidence>
<comment type="caution">
    <text evidence="12">The sequence shown here is derived from an EMBL/GenBank/DDBJ whole genome shotgun (WGS) entry which is preliminary data.</text>
</comment>
<reference evidence="12 13" key="1">
    <citation type="submission" date="2016-07" db="EMBL/GenBank/DDBJ databases">
        <title>Pervasive Adenine N6-methylation of Active Genes in Fungi.</title>
        <authorList>
            <consortium name="DOE Joint Genome Institute"/>
            <person name="Mondo S.J."/>
            <person name="Dannebaum R.O."/>
            <person name="Kuo R.C."/>
            <person name="Labutti K."/>
            <person name="Haridas S."/>
            <person name="Kuo A."/>
            <person name="Salamov A."/>
            <person name="Ahrendt S.R."/>
            <person name="Lipzen A."/>
            <person name="Sullivan W."/>
            <person name="Andreopoulos W.B."/>
            <person name="Clum A."/>
            <person name="Lindquist E."/>
            <person name="Daum C."/>
            <person name="Ramamoorthy G.K."/>
            <person name="Gryganskyi A."/>
            <person name="Culley D."/>
            <person name="Magnuson J.K."/>
            <person name="James T.Y."/>
            <person name="O'Malley M.A."/>
            <person name="Stajich J.E."/>
            <person name="Spatafora J.W."/>
            <person name="Visel A."/>
            <person name="Grigoriev I.V."/>
        </authorList>
    </citation>
    <scope>NUCLEOTIDE SEQUENCE [LARGE SCALE GENOMIC DNA]</scope>
    <source>
        <strain evidence="12 13">68-887.2</strain>
    </source>
</reference>
<evidence type="ECO:0000256" key="7">
    <source>
        <dbReference type="ARBA" id="ARBA00023146"/>
    </source>
</evidence>
<keyword evidence="13" id="KW-1185">Reference proteome</keyword>
<dbReference type="GO" id="GO:0005524">
    <property type="term" value="F:ATP binding"/>
    <property type="evidence" value="ECO:0007669"/>
    <property type="project" value="UniProtKB-KW"/>
</dbReference>
<dbReference type="GO" id="GO:0006420">
    <property type="term" value="P:arginyl-tRNA aminoacylation"/>
    <property type="evidence" value="ECO:0007669"/>
    <property type="project" value="InterPro"/>
</dbReference>
<dbReference type="Pfam" id="PF05746">
    <property type="entry name" value="DALR_1"/>
    <property type="match status" value="1"/>
</dbReference>
<dbReference type="Pfam" id="PF00750">
    <property type="entry name" value="tRNA-synt_1d"/>
    <property type="match status" value="1"/>
</dbReference>
<dbReference type="Gene3D" id="3.40.50.620">
    <property type="entry name" value="HUPs"/>
    <property type="match status" value="1"/>
</dbReference>
<dbReference type="NCBIfam" id="TIGR00456">
    <property type="entry name" value="argS"/>
    <property type="match status" value="1"/>
</dbReference>
<keyword evidence="5 10" id="KW-0067">ATP-binding</keyword>
<evidence type="ECO:0000256" key="8">
    <source>
        <dbReference type="ARBA" id="ARBA00033033"/>
    </source>
</evidence>